<dbReference type="GO" id="GO:0006508">
    <property type="term" value="P:proteolysis"/>
    <property type="evidence" value="ECO:0007669"/>
    <property type="project" value="UniProtKB-KW"/>
</dbReference>
<evidence type="ECO:0000256" key="1">
    <source>
        <dbReference type="ARBA" id="ARBA00022670"/>
    </source>
</evidence>
<organism evidence="6">
    <name type="scientific">Amoeba proteus</name>
    <name type="common">Amoeba</name>
    <name type="synonym">Chaos diffluens</name>
    <dbReference type="NCBI Taxonomy" id="5775"/>
    <lineage>
        <taxon>Eukaryota</taxon>
        <taxon>Amoebozoa</taxon>
        <taxon>Tubulinea</taxon>
        <taxon>Elardia</taxon>
        <taxon>Euamoebida</taxon>
        <taxon>Amoebidae</taxon>
        <taxon>Amoeba</taxon>
    </lineage>
</organism>
<feature type="non-terminal residue" evidence="6">
    <location>
        <position position="1"/>
    </location>
</feature>
<name>Q9XZH2_AMOPR</name>
<evidence type="ECO:0000313" key="6">
    <source>
        <dbReference type="EMBL" id="AAD37351.1"/>
    </source>
</evidence>
<proteinExistence type="evidence at transcript level"/>
<dbReference type="GO" id="GO:0008240">
    <property type="term" value="F:tripeptidyl-peptidase activity"/>
    <property type="evidence" value="ECO:0007669"/>
    <property type="project" value="TreeGrafter"/>
</dbReference>
<feature type="active site" description="Charge relay system" evidence="4">
    <location>
        <position position="62"/>
    </location>
</feature>
<dbReference type="EMBL" id="AF142414">
    <property type="protein sequence ID" value="AAD37351.1"/>
    <property type="molecule type" value="mRNA"/>
</dbReference>
<feature type="active site" description="Charge relay system" evidence="4">
    <location>
        <position position="58"/>
    </location>
</feature>
<comment type="caution">
    <text evidence="4">Lacks conserved residue(s) required for the propagation of feature annotation.</text>
</comment>
<dbReference type="InterPro" id="IPR023828">
    <property type="entry name" value="Peptidase_S8_Ser-AS"/>
</dbReference>
<evidence type="ECO:0000256" key="4">
    <source>
        <dbReference type="PROSITE-ProRule" id="PRU01032"/>
    </source>
</evidence>
<feature type="active site" description="Charge relay system" evidence="4">
    <location>
        <position position="297"/>
    </location>
</feature>
<keyword evidence="1 4" id="KW-0645">Protease</keyword>
<feature type="domain" description="Peptidase S53" evidence="5">
    <location>
        <begin position="1"/>
        <end position="407"/>
    </location>
</feature>
<dbReference type="SUPFAM" id="SSF52743">
    <property type="entry name" value="Subtilisin-like"/>
    <property type="match status" value="1"/>
</dbReference>
<dbReference type="GO" id="GO:0004252">
    <property type="term" value="F:serine-type endopeptidase activity"/>
    <property type="evidence" value="ECO:0007669"/>
    <property type="project" value="UniProtKB-UniRule"/>
</dbReference>
<keyword evidence="2 4" id="KW-0378">Hydrolase</keyword>
<dbReference type="CDD" id="cd04056">
    <property type="entry name" value="Peptidases_S53"/>
    <property type="match status" value="1"/>
</dbReference>
<protein>
    <submittedName>
        <fullName evidence="6">Pepstatin-insensitive carboxyl proteinase 1</fullName>
    </submittedName>
</protein>
<accession>Q9XZH2</accession>
<gene>
    <name evidence="6" type="primary">PICP</name>
</gene>
<dbReference type="InterPro" id="IPR050819">
    <property type="entry name" value="Tripeptidyl-peptidase_I"/>
</dbReference>
<dbReference type="PROSITE" id="PS51695">
    <property type="entry name" value="SEDOLISIN"/>
    <property type="match status" value="1"/>
</dbReference>
<evidence type="ECO:0000256" key="3">
    <source>
        <dbReference type="ARBA" id="ARBA00022825"/>
    </source>
</evidence>
<dbReference type="PANTHER" id="PTHR14218">
    <property type="entry name" value="PROTEASE S8 TRIPEPTIDYL PEPTIDASE I CLN2"/>
    <property type="match status" value="1"/>
</dbReference>
<dbReference type="PROSITE" id="PS00138">
    <property type="entry name" value="SUBTILASE_SER"/>
    <property type="match status" value="1"/>
</dbReference>
<dbReference type="Gene3D" id="3.40.50.200">
    <property type="entry name" value="Peptidase S8/S53 domain"/>
    <property type="match status" value="1"/>
</dbReference>
<keyword evidence="3 4" id="KW-0720">Serine protease</keyword>
<sequence length="420" mass="44733">ARAKPVTGNSSVGVIEFEDQNFAPSDLSDFATSFSVPITPLTDNHIIGSNDPTSPQIEATLDIQYILGVLLVQLDGSGLKVIVYRLYGFHHLFATKDVPLVNSISYGWNEEDQCENGIGGAECQQLGVTSAQYVARVNTEFQKIGLRGITLFAASGDSGANGRTDPDCSESNLNPAYPAASPYITSVGATQISQSSGVAKLPNPPPGCAGAILCIGLGLRKRSAMINPILHQVEDFLWLPQHCLSEGSHCSILQVRCNLASKLLLQCCCKRISDVSALGSAILIETGGNIQTVGGTSASSPIFAGVVGLLNDYVNSKTGKPLGFVSPLLYKMAAERPAAFFDVIKGDNICTEDGCSSGCQAFMLQKDGTLSLVLVPLFILKCWLMFNLCSKANSPNQITYEGIIHEIACFMKGNKDKKLK</sequence>
<evidence type="ECO:0000259" key="5">
    <source>
        <dbReference type="PROSITE" id="PS51695"/>
    </source>
</evidence>
<evidence type="ECO:0000256" key="2">
    <source>
        <dbReference type="ARBA" id="ARBA00022801"/>
    </source>
</evidence>
<dbReference type="InterPro" id="IPR036852">
    <property type="entry name" value="Peptidase_S8/S53_dom_sf"/>
</dbReference>
<reference evidence="6" key="1">
    <citation type="journal article" date="1999" name="Korean J. Biol. Sci.">
        <title>Pepstatin-Insensitive Carboxyl Proteinase: A Biochemical Marker for Late Lysosomes in Amoeba proteus.</title>
        <authorList>
            <person name="Ahn T.I."/>
            <person name="Kwon H.K."/>
            <person name="Kim H.J."/>
        </authorList>
    </citation>
    <scope>NUCLEOTIDE SEQUENCE</scope>
    <source>
        <strain evidence="6">tD</strain>
    </source>
</reference>
<dbReference type="AlphaFoldDB" id="Q9XZH2"/>
<dbReference type="InterPro" id="IPR030400">
    <property type="entry name" value="Sedolisin_dom"/>
</dbReference>
<dbReference type="PANTHER" id="PTHR14218:SF31">
    <property type="entry name" value="PEPTIDASE S53 DOMAIN-CONTAINING PROTEIN"/>
    <property type="match status" value="1"/>
</dbReference>